<feature type="compositionally biased region" description="Polar residues" evidence="1">
    <location>
        <begin position="8"/>
        <end position="25"/>
    </location>
</feature>
<proteinExistence type="predicted"/>
<gene>
    <name evidence="2" type="ORF">MCC93_09040</name>
</gene>
<accession>A0A0C1GTC8</accession>
<reference evidence="2 3" key="1">
    <citation type="submission" date="2014-12" db="EMBL/GenBank/DDBJ databases">
        <title>Genome sequence of Morococcus cerebrosus.</title>
        <authorList>
            <person name="Shin S.-K."/>
            <person name="Yi H."/>
        </authorList>
    </citation>
    <scope>NUCLEOTIDE SEQUENCE [LARGE SCALE GENOMIC DNA]</scope>
    <source>
        <strain evidence="2 3">CIP 81.93</strain>
    </source>
</reference>
<evidence type="ECO:0000313" key="2">
    <source>
        <dbReference type="EMBL" id="KIC09565.1"/>
    </source>
</evidence>
<evidence type="ECO:0000313" key="3">
    <source>
        <dbReference type="Proteomes" id="UP000031390"/>
    </source>
</evidence>
<sequence>MPYKYVNSAFSSKRSSENLFSTQPNKKGETAVSPYLSKN</sequence>
<name>A0A0C1GTC8_9NEIS</name>
<dbReference type="Proteomes" id="UP000031390">
    <property type="component" value="Unassembled WGS sequence"/>
</dbReference>
<evidence type="ECO:0000256" key="1">
    <source>
        <dbReference type="SAM" id="MobiDB-lite"/>
    </source>
</evidence>
<feature type="region of interest" description="Disordered" evidence="1">
    <location>
        <begin position="1"/>
        <end position="39"/>
    </location>
</feature>
<comment type="caution">
    <text evidence="2">The sequence shown here is derived from an EMBL/GenBank/DDBJ whole genome shotgun (WGS) entry which is preliminary data.</text>
</comment>
<dbReference type="EMBL" id="JUFZ01000035">
    <property type="protein sequence ID" value="KIC09565.1"/>
    <property type="molecule type" value="Genomic_DNA"/>
</dbReference>
<dbReference type="AlphaFoldDB" id="A0A0C1GTC8"/>
<protein>
    <submittedName>
        <fullName evidence="2">Uncharacterized protein</fullName>
    </submittedName>
</protein>
<organism evidence="2 3">
    <name type="scientific">Morococcus cerebrosus</name>
    <dbReference type="NCBI Taxonomy" id="1056807"/>
    <lineage>
        <taxon>Bacteria</taxon>
        <taxon>Pseudomonadati</taxon>
        <taxon>Pseudomonadota</taxon>
        <taxon>Betaproteobacteria</taxon>
        <taxon>Neisseriales</taxon>
        <taxon>Neisseriaceae</taxon>
        <taxon>Morococcus</taxon>
    </lineage>
</organism>